<evidence type="ECO:0000313" key="2">
    <source>
        <dbReference type="EMBL" id="RUO44252.1"/>
    </source>
</evidence>
<comment type="caution">
    <text evidence="2">The sequence shown here is derived from an EMBL/GenBank/DDBJ whole genome shotgun (WGS) entry which is preliminary data.</text>
</comment>
<keyword evidence="1" id="KW-0472">Membrane</keyword>
<accession>A0A432XA17</accession>
<sequence>MSFSILGVFSVLYESAKPFASYLFLIIFIELIIWIMVARNRAVSISAPWKHRGLFYLAGVVGLLFFILTPTLTGSGHSHLVGVLDYGVLFLVSVAASVSGLLLLWGPWLLFGKRK</sequence>
<feature type="transmembrane region" description="Helical" evidence="1">
    <location>
        <begin position="54"/>
        <end position="74"/>
    </location>
</feature>
<protein>
    <submittedName>
        <fullName evidence="2">Uncharacterized protein</fullName>
    </submittedName>
</protein>
<keyword evidence="3" id="KW-1185">Reference proteome</keyword>
<feature type="transmembrane region" description="Helical" evidence="1">
    <location>
        <begin position="20"/>
        <end position="42"/>
    </location>
</feature>
<dbReference type="Proteomes" id="UP000286976">
    <property type="component" value="Unassembled WGS sequence"/>
</dbReference>
<name>A0A432XA17_9GAMM</name>
<organism evidence="2 3">
    <name type="scientific">Aliidiomarina taiwanensis</name>
    <dbReference type="NCBI Taxonomy" id="946228"/>
    <lineage>
        <taxon>Bacteria</taxon>
        <taxon>Pseudomonadati</taxon>
        <taxon>Pseudomonadota</taxon>
        <taxon>Gammaproteobacteria</taxon>
        <taxon>Alteromonadales</taxon>
        <taxon>Idiomarinaceae</taxon>
        <taxon>Aliidiomarina</taxon>
    </lineage>
</organism>
<evidence type="ECO:0000256" key="1">
    <source>
        <dbReference type="SAM" id="Phobius"/>
    </source>
</evidence>
<keyword evidence="1" id="KW-1133">Transmembrane helix</keyword>
<feature type="transmembrane region" description="Helical" evidence="1">
    <location>
        <begin position="86"/>
        <end position="111"/>
    </location>
</feature>
<keyword evidence="1" id="KW-0812">Transmembrane</keyword>
<proteinExistence type="predicted"/>
<dbReference type="AlphaFoldDB" id="A0A432XA17"/>
<dbReference type="EMBL" id="PIPQ01000001">
    <property type="protein sequence ID" value="RUO44252.1"/>
    <property type="molecule type" value="Genomic_DNA"/>
</dbReference>
<evidence type="ECO:0000313" key="3">
    <source>
        <dbReference type="Proteomes" id="UP000286976"/>
    </source>
</evidence>
<dbReference type="RefSeq" id="WP_126756654.1">
    <property type="nucleotide sequence ID" value="NZ_PIPQ01000001.1"/>
</dbReference>
<reference evidence="2 3" key="1">
    <citation type="journal article" date="2011" name="Front. Microbiol.">
        <title>Genomic signatures of strain selection and enhancement in Bacillus atrophaeus var. globigii, a historical biowarfare simulant.</title>
        <authorList>
            <person name="Gibbons H.S."/>
            <person name="Broomall S.M."/>
            <person name="McNew L.A."/>
            <person name="Daligault H."/>
            <person name="Chapman C."/>
            <person name="Bruce D."/>
            <person name="Karavis M."/>
            <person name="Krepps M."/>
            <person name="McGregor P.A."/>
            <person name="Hong C."/>
            <person name="Park K.H."/>
            <person name="Akmal A."/>
            <person name="Feldman A."/>
            <person name="Lin J.S."/>
            <person name="Chang W.E."/>
            <person name="Higgs B.W."/>
            <person name="Demirev P."/>
            <person name="Lindquist J."/>
            <person name="Liem A."/>
            <person name="Fochler E."/>
            <person name="Read T.D."/>
            <person name="Tapia R."/>
            <person name="Johnson S."/>
            <person name="Bishop-Lilly K.A."/>
            <person name="Detter C."/>
            <person name="Han C."/>
            <person name="Sozhamannan S."/>
            <person name="Rosenzweig C.N."/>
            <person name="Skowronski E.W."/>
        </authorList>
    </citation>
    <scope>NUCLEOTIDE SEQUENCE [LARGE SCALE GENOMIC DNA]</scope>
    <source>
        <strain evidence="2 3">AIT1</strain>
    </source>
</reference>
<gene>
    <name evidence="2" type="ORF">CWE15_03530</name>
</gene>